<dbReference type="InterPro" id="IPR004136">
    <property type="entry name" value="NMO"/>
</dbReference>
<evidence type="ECO:0000313" key="6">
    <source>
        <dbReference type="EMBL" id="NYT85058.1"/>
    </source>
</evidence>
<dbReference type="Proteomes" id="UP000554144">
    <property type="component" value="Unassembled WGS sequence"/>
</dbReference>
<dbReference type="FunFam" id="3.20.20.70:FF:000210">
    <property type="entry name" value="2-nitropropane dioxygenase"/>
    <property type="match status" value="1"/>
</dbReference>
<evidence type="ECO:0000256" key="4">
    <source>
        <dbReference type="ARBA" id="ARBA00023002"/>
    </source>
</evidence>
<evidence type="ECO:0000313" key="7">
    <source>
        <dbReference type="Proteomes" id="UP000554144"/>
    </source>
</evidence>
<comment type="similarity">
    <text evidence="1">Belongs to the nitronate monooxygenase family. NMO class I subfamily.</text>
</comment>
<comment type="caution">
    <text evidence="6">The sequence shown here is derived from an EMBL/GenBank/DDBJ whole genome shotgun (WGS) entry which is preliminary data.</text>
</comment>
<evidence type="ECO:0000256" key="3">
    <source>
        <dbReference type="ARBA" id="ARBA00022643"/>
    </source>
</evidence>
<dbReference type="RefSeq" id="WP_130037470.1">
    <property type="nucleotide sequence ID" value="NZ_JACCEV010000001.1"/>
</dbReference>
<evidence type="ECO:0000256" key="1">
    <source>
        <dbReference type="ARBA" id="ARBA00009881"/>
    </source>
</evidence>
<dbReference type="AlphaFoldDB" id="A0A853GPU7"/>
<dbReference type="CDD" id="cd04730">
    <property type="entry name" value="NPD_like"/>
    <property type="match status" value="1"/>
</dbReference>
<dbReference type="PANTHER" id="PTHR42747">
    <property type="entry name" value="NITRONATE MONOOXYGENASE-RELATED"/>
    <property type="match status" value="1"/>
</dbReference>
<keyword evidence="7" id="KW-1185">Reference proteome</keyword>
<evidence type="ECO:0000256" key="5">
    <source>
        <dbReference type="ARBA" id="ARBA00023033"/>
    </source>
</evidence>
<protein>
    <submittedName>
        <fullName evidence="6">Nitronate monooxygenase</fullName>
    </submittedName>
</protein>
<dbReference type="GO" id="GO:0018580">
    <property type="term" value="F:nitronate monooxygenase activity"/>
    <property type="evidence" value="ECO:0007669"/>
    <property type="project" value="InterPro"/>
</dbReference>
<keyword evidence="3" id="KW-0288">FMN</keyword>
<keyword evidence="2" id="KW-0285">Flavoprotein</keyword>
<accession>A0A853GPU7</accession>
<sequence length="322" mass="34935">MPRTLVNELYQQLSLPVISAPMFIVSGPELVIAQCANGIIGSMPALNARPQSQLAKWLAQINNGLSELKRLEPDRTIAPYAINHIIHKSNDRLQEDLAVCAEYKVPLIITSLRAPNDVVDTVHGWGGKVFHDVTTLRHAQKALEAGVDGLILVCSGAGGHAGMLSPFALLAEVRKIFKGPIALSGAISRGQDVLAARAMGADFAYIGTRFIASDEANAQEDYKQMLVGAQASDIVYTPYFSGIPGNYLKPSITAAGFDPEHLPDQEPNVTNFGNTRSKVWRDIWSAGQGVGSIEQVLPVTQIVDRLKQEYQQAHQALDDNFK</sequence>
<proteinExistence type="inferred from homology"/>
<dbReference type="SUPFAM" id="SSF51412">
    <property type="entry name" value="Inosine monophosphate dehydrogenase (IMPDH)"/>
    <property type="match status" value="1"/>
</dbReference>
<evidence type="ECO:0000256" key="2">
    <source>
        <dbReference type="ARBA" id="ARBA00022630"/>
    </source>
</evidence>
<dbReference type="Gene3D" id="3.20.20.70">
    <property type="entry name" value="Aldolase class I"/>
    <property type="match status" value="1"/>
</dbReference>
<dbReference type="OrthoDB" id="9778912at2"/>
<dbReference type="PANTHER" id="PTHR42747:SF4">
    <property type="entry name" value="BLR1330 PROTEIN"/>
    <property type="match status" value="1"/>
</dbReference>
<reference evidence="6 7" key="1">
    <citation type="submission" date="2020-07" db="EMBL/GenBank/DDBJ databases">
        <title>Taxonomic revisions and descriptions of new bacterial species based on genomic comparisons in the high-G+C-content subgroup of the family Alcaligenaceae.</title>
        <authorList>
            <person name="Szabo A."/>
            <person name="Felfoldi T."/>
        </authorList>
    </citation>
    <scope>NUCLEOTIDE SEQUENCE [LARGE SCALE GENOMIC DNA]</scope>
    <source>
        <strain evidence="6 7">DSM 25667</strain>
    </source>
</reference>
<organism evidence="6 7">
    <name type="scientific">Pollutimonas harenae</name>
    <dbReference type="NCBI Taxonomy" id="657015"/>
    <lineage>
        <taxon>Bacteria</taxon>
        <taxon>Pseudomonadati</taxon>
        <taxon>Pseudomonadota</taxon>
        <taxon>Betaproteobacteria</taxon>
        <taxon>Burkholderiales</taxon>
        <taxon>Alcaligenaceae</taxon>
        <taxon>Pollutimonas</taxon>
    </lineage>
</organism>
<dbReference type="Pfam" id="PF03060">
    <property type="entry name" value="NMO"/>
    <property type="match status" value="1"/>
</dbReference>
<name>A0A853GPU7_9BURK</name>
<keyword evidence="5 6" id="KW-0503">Monooxygenase</keyword>
<dbReference type="InterPro" id="IPR013785">
    <property type="entry name" value="Aldolase_TIM"/>
</dbReference>
<dbReference type="EMBL" id="JACCEV010000001">
    <property type="protein sequence ID" value="NYT85058.1"/>
    <property type="molecule type" value="Genomic_DNA"/>
</dbReference>
<gene>
    <name evidence="6" type="ORF">H0A62_05525</name>
</gene>
<keyword evidence="4" id="KW-0560">Oxidoreductase</keyword>